<comment type="caution">
    <text evidence="1">The sequence shown here is derived from an EMBL/GenBank/DDBJ whole genome shotgun (WGS) entry which is preliminary data.</text>
</comment>
<dbReference type="Gene3D" id="1.20.1260.10">
    <property type="match status" value="1"/>
</dbReference>
<evidence type="ECO:0008006" key="3">
    <source>
        <dbReference type="Google" id="ProtNLM"/>
    </source>
</evidence>
<protein>
    <recommendedName>
        <fullName evidence="3">DUF2383 domain-containing protein</fullName>
    </recommendedName>
</protein>
<proteinExistence type="predicted"/>
<dbReference type="RefSeq" id="WP_255875501.1">
    <property type="nucleotide sequence ID" value="NZ_JACASI010000034.1"/>
</dbReference>
<accession>A0ABT1P388</accession>
<dbReference type="EMBL" id="JACASI010000034">
    <property type="protein sequence ID" value="MCQ3830585.1"/>
    <property type="molecule type" value="Genomic_DNA"/>
</dbReference>
<reference evidence="1" key="1">
    <citation type="thesis" date="2020" institute="Technische Universitat Dresden" country="Dresden, Germany">
        <title>The Agarolytic System of Microbulbifer elongatus PORT2, Isolated from Batu Karas, Pangandaran West Java Indonesia.</title>
        <authorList>
            <person name="Anggraeni S.R."/>
        </authorList>
    </citation>
    <scope>NUCLEOTIDE SEQUENCE</scope>
    <source>
        <strain evidence="1">PORT2</strain>
    </source>
</reference>
<gene>
    <name evidence="1" type="ORF">HXX02_14155</name>
</gene>
<evidence type="ECO:0000313" key="2">
    <source>
        <dbReference type="Proteomes" id="UP001205566"/>
    </source>
</evidence>
<dbReference type="InterPro" id="IPR012347">
    <property type="entry name" value="Ferritin-like"/>
</dbReference>
<organism evidence="1 2">
    <name type="scientific">Microbulbifer elongatus</name>
    <dbReference type="NCBI Taxonomy" id="86173"/>
    <lineage>
        <taxon>Bacteria</taxon>
        <taxon>Pseudomonadati</taxon>
        <taxon>Pseudomonadota</taxon>
        <taxon>Gammaproteobacteria</taxon>
        <taxon>Cellvibrionales</taxon>
        <taxon>Microbulbiferaceae</taxon>
        <taxon>Microbulbifer</taxon>
    </lineage>
</organism>
<name>A0ABT1P388_9GAMM</name>
<dbReference type="Proteomes" id="UP001205566">
    <property type="component" value="Unassembled WGS sequence"/>
</dbReference>
<sequence>MSLLRSDRQVALQWLHGWALEALSHFRFVADHEVGAEAVALCESLADEREQLVGRLAAAIRETGDLPAEPDPDREALQQMQEQLSSVFAEQGGGAMLAYCGSREEAFLEQARQEAGVLEGTQYASLLSACQASAAQAIKRLQA</sequence>
<evidence type="ECO:0000313" key="1">
    <source>
        <dbReference type="EMBL" id="MCQ3830585.1"/>
    </source>
</evidence>
<keyword evidence="2" id="KW-1185">Reference proteome</keyword>